<proteinExistence type="predicted"/>
<accession>Q027Q9</accession>
<reference evidence="2" key="1">
    <citation type="submission" date="2006-10" db="EMBL/GenBank/DDBJ databases">
        <title>Complete sequence of Solibacter usitatus Ellin6076.</title>
        <authorList>
            <consortium name="US DOE Joint Genome Institute"/>
            <person name="Copeland A."/>
            <person name="Lucas S."/>
            <person name="Lapidus A."/>
            <person name="Barry K."/>
            <person name="Detter J.C."/>
            <person name="Glavina del Rio T."/>
            <person name="Hammon N."/>
            <person name="Israni S."/>
            <person name="Dalin E."/>
            <person name="Tice H."/>
            <person name="Pitluck S."/>
            <person name="Thompson L.S."/>
            <person name="Brettin T."/>
            <person name="Bruce D."/>
            <person name="Han C."/>
            <person name="Tapia R."/>
            <person name="Gilna P."/>
            <person name="Schmutz J."/>
            <person name="Larimer F."/>
            <person name="Land M."/>
            <person name="Hauser L."/>
            <person name="Kyrpides N."/>
            <person name="Mikhailova N."/>
            <person name="Janssen P.H."/>
            <person name="Kuske C.R."/>
            <person name="Richardson P."/>
        </authorList>
    </citation>
    <scope>NUCLEOTIDE SEQUENCE</scope>
    <source>
        <strain evidence="2">Ellin6076</strain>
    </source>
</reference>
<dbReference type="InParanoid" id="Q027Q9"/>
<dbReference type="AlphaFoldDB" id="Q027Q9"/>
<sequence precursor="true">MTRILATALLMAATAFAQDAHGVDQRGDHVMGFSHEKTTHHFLLYKDGGAIEVTANSASDTESRDQIQMHLGHIAGMFTKGNFQAPMLVHDKTPPGVPVLEKLKDQVTYRFTKTERGGTIRITTSNAEALAAVHEFLKFQIADHRTGDTVEVK</sequence>
<dbReference type="OrthoDB" id="120698at2"/>
<name>Q027Q9_SOLUE</name>
<dbReference type="EMBL" id="CP000473">
    <property type="protein sequence ID" value="ABJ82748.1"/>
    <property type="molecule type" value="Genomic_DNA"/>
</dbReference>
<protein>
    <submittedName>
        <fullName evidence="2">Uncharacterized protein</fullName>
    </submittedName>
</protein>
<evidence type="ECO:0000256" key="1">
    <source>
        <dbReference type="SAM" id="SignalP"/>
    </source>
</evidence>
<organism evidence="2">
    <name type="scientific">Solibacter usitatus (strain Ellin6076)</name>
    <dbReference type="NCBI Taxonomy" id="234267"/>
    <lineage>
        <taxon>Bacteria</taxon>
        <taxon>Pseudomonadati</taxon>
        <taxon>Acidobacteriota</taxon>
        <taxon>Terriglobia</taxon>
        <taxon>Bryobacterales</taxon>
        <taxon>Solibacteraceae</taxon>
        <taxon>Candidatus Solibacter</taxon>
    </lineage>
</organism>
<gene>
    <name evidence="2" type="ordered locus">Acid_1758</name>
</gene>
<dbReference type="STRING" id="234267.Acid_1758"/>
<evidence type="ECO:0000313" key="2">
    <source>
        <dbReference type="EMBL" id="ABJ82748.1"/>
    </source>
</evidence>
<feature type="signal peptide" evidence="1">
    <location>
        <begin position="1"/>
        <end position="17"/>
    </location>
</feature>
<keyword evidence="1" id="KW-0732">Signal</keyword>
<dbReference type="KEGG" id="sus:Acid_1758"/>
<dbReference type="eggNOG" id="COG3245">
    <property type="taxonomic scope" value="Bacteria"/>
</dbReference>
<dbReference type="HOGENOM" id="CLU_127522_0_0_0"/>
<feature type="chain" id="PRO_5004163896" evidence="1">
    <location>
        <begin position="18"/>
        <end position="153"/>
    </location>
</feature>